<dbReference type="InterPro" id="IPR017926">
    <property type="entry name" value="GATASE"/>
</dbReference>
<evidence type="ECO:0000256" key="6">
    <source>
        <dbReference type="ARBA" id="ARBA00048816"/>
    </source>
</evidence>
<evidence type="ECO:0000256" key="5">
    <source>
        <dbReference type="ARBA" id="ARBA00044340"/>
    </source>
</evidence>
<evidence type="ECO:0000256" key="2">
    <source>
        <dbReference type="ARBA" id="ARBA00007800"/>
    </source>
</evidence>
<comment type="caution">
    <text evidence="8">The sequence shown here is derived from an EMBL/GenBank/DDBJ whole genome shotgun (WGS) entry which is preliminary data.</text>
</comment>
<proteinExistence type="inferred from homology"/>
<dbReference type="InterPro" id="IPR029062">
    <property type="entry name" value="Class_I_gatase-like"/>
</dbReference>
<evidence type="ECO:0000313" key="9">
    <source>
        <dbReference type="Proteomes" id="UP000313312"/>
    </source>
</evidence>
<keyword evidence="4" id="KW-0315">Glutamine amidotransferase</keyword>
<dbReference type="PANTHER" id="PTHR43418">
    <property type="entry name" value="MULTIFUNCTIONAL TRYPTOPHAN BIOSYNTHESIS PROTEIN-RELATED"/>
    <property type="match status" value="1"/>
</dbReference>
<dbReference type="AlphaFoldDB" id="A0A5C4TIA0"/>
<dbReference type="GO" id="GO:0006541">
    <property type="term" value="P:glutamine metabolic process"/>
    <property type="evidence" value="ECO:0007669"/>
    <property type="project" value="InterPro"/>
</dbReference>
<dbReference type="SMART" id="SM01097">
    <property type="entry name" value="CPSase_sm_chain"/>
    <property type="match status" value="1"/>
</dbReference>
<dbReference type="EMBL" id="QFCR01000020">
    <property type="protein sequence ID" value="TNK90039.1"/>
    <property type="molecule type" value="Genomic_DNA"/>
</dbReference>
<dbReference type="Gene3D" id="3.40.50.880">
    <property type="match status" value="1"/>
</dbReference>
<feature type="domain" description="Carbamoyl-phosphate synthase small subunit N-terminal" evidence="7">
    <location>
        <begin position="10"/>
        <end position="140"/>
    </location>
</feature>
<organism evidence="8 9">
    <name type="scientific">Fructilactobacillus sanfranciscensis</name>
    <name type="common">Lactobacillus sanfranciscensis</name>
    <dbReference type="NCBI Taxonomy" id="1625"/>
    <lineage>
        <taxon>Bacteria</taxon>
        <taxon>Bacillati</taxon>
        <taxon>Bacillota</taxon>
        <taxon>Bacilli</taxon>
        <taxon>Lactobacillales</taxon>
        <taxon>Lactobacillaceae</taxon>
        <taxon>Fructilactobacillus</taxon>
    </lineage>
</organism>
<dbReference type="GO" id="GO:0006207">
    <property type="term" value="P:'de novo' pyrimidine nucleobase biosynthetic process"/>
    <property type="evidence" value="ECO:0007669"/>
    <property type="project" value="InterPro"/>
</dbReference>
<dbReference type="EC" id="6.3.5.5" evidence="3"/>
<sequence>MDCKVVIVLGKRYLILDDGSSFAGEAFGDLSNATGELVVNTNLNNYQEALTDPSYHNQIITFVQPSIGNIGINPKSYESIMTSAKGIVVNEAENISFSHLKNMSLDSFLKERHIPGICNIDTRQIQKHIRKHQIKKASIVNSNDEHAFDQLQAAVLSNQQIQSVATPKPYLVPGTGITVVVVDLGLRESIIRQLSKLNCNIIVVPWNINFADIKNLDPGGIVISSGPGSPDEIDPIVIKNILAIQKELPLLGIGLGHELISIANGAKVSRMNFGTHGSSHPVRKIITNEIVYPNQATDYAVNPETIDSSKLIITYVDLINGTIQGIRSRDYPTFSVQFFPERINDLDDTLDIFDEFIESIEAHRRSINE</sequence>
<reference evidence="8 9" key="1">
    <citation type="submission" date="2018-05" db="EMBL/GenBank/DDBJ databases">
        <title>Lactobacillus sanfranciscensis Ah4 draft denome sequence.</title>
        <authorList>
            <person name="Zhang G."/>
        </authorList>
    </citation>
    <scope>NUCLEOTIDE SEQUENCE [LARGE SCALE GENOMIC DNA]</scope>
    <source>
        <strain evidence="8 9">Ah4</strain>
    </source>
</reference>
<protein>
    <recommendedName>
        <fullName evidence="3">carbamoyl-phosphate synthase (glutamine-hydrolyzing)</fullName>
        <ecNumber evidence="3">6.3.5.5</ecNumber>
    </recommendedName>
    <alternativeName>
        <fullName evidence="5">Arginine-specific carbamoyl phosphate synthetase, glutamine chain</fullName>
    </alternativeName>
</protein>
<dbReference type="InterPro" id="IPR006274">
    <property type="entry name" value="CarbamoylP_synth_ssu"/>
</dbReference>
<evidence type="ECO:0000256" key="3">
    <source>
        <dbReference type="ARBA" id="ARBA00012738"/>
    </source>
</evidence>
<evidence type="ECO:0000256" key="1">
    <source>
        <dbReference type="ARBA" id="ARBA00005077"/>
    </source>
</evidence>
<comment type="pathway">
    <text evidence="1">Amino-acid biosynthesis; L-arginine biosynthesis; carbamoyl phosphate from bicarbonate: step 1/1.</text>
</comment>
<dbReference type="InterPro" id="IPR002474">
    <property type="entry name" value="CarbamoylP_synth_ssu_N"/>
</dbReference>
<dbReference type="Proteomes" id="UP000313312">
    <property type="component" value="Unassembled WGS sequence"/>
</dbReference>
<gene>
    <name evidence="8" type="ORF">DID87_05670</name>
</gene>
<dbReference type="InterPro" id="IPR036480">
    <property type="entry name" value="CarbP_synth_ssu_N_sf"/>
</dbReference>
<accession>A0A5C4TIA0</accession>
<comment type="similarity">
    <text evidence="2">Belongs to the CarA family.</text>
</comment>
<dbReference type="PROSITE" id="PS51273">
    <property type="entry name" value="GATASE_TYPE_1"/>
    <property type="match status" value="1"/>
</dbReference>
<comment type="catalytic activity">
    <reaction evidence="6">
        <text>hydrogencarbonate + L-glutamine + 2 ATP + H2O = carbamoyl phosphate + L-glutamate + 2 ADP + phosphate + 2 H(+)</text>
        <dbReference type="Rhea" id="RHEA:18633"/>
        <dbReference type="ChEBI" id="CHEBI:15377"/>
        <dbReference type="ChEBI" id="CHEBI:15378"/>
        <dbReference type="ChEBI" id="CHEBI:17544"/>
        <dbReference type="ChEBI" id="CHEBI:29985"/>
        <dbReference type="ChEBI" id="CHEBI:30616"/>
        <dbReference type="ChEBI" id="CHEBI:43474"/>
        <dbReference type="ChEBI" id="CHEBI:58228"/>
        <dbReference type="ChEBI" id="CHEBI:58359"/>
        <dbReference type="ChEBI" id="CHEBI:456216"/>
        <dbReference type="EC" id="6.3.5.5"/>
    </reaction>
</comment>
<dbReference type="NCBIfam" id="NF009475">
    <property type="entry name" value="PRK12838.1"/>
    <property type="match status" value="1"/>
</dbReference>
<dbReference type="NCBIfam" id="TIGR01368">
    <property type="entry name" value="CPSaseIIsmall"/>
    <property type="match status" value="1"/>
</dbReference>
<dbReference type="PRINTS" id="PR00099">
    <property type="entry name" value="CPSGATASE"/>
</dbReference>
<dbReference type="Pfam" id="PF00117">
    <property type="entry name" value="GATase"/>
    <property type="match status" value="1"/>
</dbReference>
<dbReference type="SUPFAM" id="SSF52021">
    <property type="entry name" value="Carbamoyl phosphate synthetase, small subunit N-terminal domain"/>
    <property type="match status" value="1"/>
</dbReference>
<dbReference type="InterPro" id="IPR050472">
    <property type="entry name" value="Anth_synth/Amidotransfase"/>
</dbReference>
<name>A0A5C4TIA0_FRUSA</name>
<evidence type="ECO:0000313" key="8">
    <source>
        <dbReference type="EMBL" id="TNK90039.1"/>
    </source>
</evidence>
<dbReference type="PANTHER" id="PTHR43418:SF7">
    <property type="entry name" value="CARBAMOYL-PHOSPHATE SYNTHASE SMALL CHAIN"/>
    <property type="match status" value="1"/>
</dbReference>
<dbReference type="Gene3D" id="3.50.30.20">
    <property type="entry name" value="Carbamoyl-phosphate synthase small subunit, N-terminal domain"/>
    <property type="match status" value="1"/>
</dbReference>
<dbReference type="GO" id="GO:0004088">
    <property type="term" value="F:carbamoyl-phosphate synthase (glutamine-hydrolyzing) activity"/>
    <property type="evidence" value="ECO:0007669"/>
    <property type="project" value="UniProtKB-EC"/>
</dbReference>
<evidence type="ECO:0000259" key="7">
    <source>
        <dbReference type="SMART" id="SM01097"/>
    </source>
</evidence>
<dbReference type="Pfam" id="PF00988">
    <property type="entry name" value="CPSase_sm_chain"/>
    <property type="match status" value="1"/>
</dbReference>
<dbReference type="PRINTS" id="PR00096">
    <property type="entry name" value="GATASE"/>
</dbReference>
<evidence type="ECO:0000256" key="4">
    <source>
        <dbReference type="ARBA" id="ARBA00022962"/>
    </source>
</evidence>
<dbReference type="SUPFAM" id="SSF52317">
    <property type="entry name" value="Class I glutamine amidotransferase-like"/>
    <property type="match status" value="1"/>
</dbReference>